<dbReference type="PROSITE" id="PS51462">
    <property type="entry name" value="NUDIX"/>
    <property type="match status" value="1"/>
</dbReference>
<dbReference type="SUPFAM" id="SSF55811">
    <property type="entry name" value="Nudix"/>
    <property type="match status" value="1"/>
</dbReference>
<dbReference type="Pfam" id="PF00293">
    <property type="entry name" value="NUDIX"/>
    <property type="match status" value="1"/>
</dbReference>
<dbReference type="PROSITE" id="PS00893">
    <property type="entry name" value="NUDIX_BOX"/>
    <property type="match status" value="1"/>
</dbReference>
<dbReference type="AlphaFoldDB" id="S9RWS9"/>
<sequence length="372" mass="40356">MTDRFVFGALCYRPLLEIVLGGPVTRQPARLPDYSVYALRGGPLDLGALCATPGAAAEGLLLTGLDATQAARLDFHAGGVTPQKVEVVAAEGRTPAEAHVEGCPPQDCRALWDHDGWIADWGSLACATAEAMMLRFGRVDAAEVAGLAPFLAARAWARHLAQHGAPCSLRSDMGRDKVELVRDKPGFEGFFRLRAFDIRHRRFDGTISETIGREGFIAYDAALVLPYDPVTDQVLLIEQLRYGPVLRGDPHPWVLEPVAGLVDAGESPDSCALREAVEEAGLHLRDIRPMARVYASPGYTTEFFHCFLGLADLASYTAGLGGLDSEHEDIRSHVMSFDKAIALVESGEVNVGPLAMMLLWLARERDRLRATA</sequence>
<evidence type="ECO:0000256" key="14">
    <source>
        <dbReference type="PIRSR" id="PIRSR604385-3"/>
    </source>
</evidence>
<dbReference type="EC" id="3.6.1.13" evidence="3"/>
<evidence type="ECO:0000256" key="1">
    <source>
        <dbReference type="ARBA" id="ARBA00001946"/>
    </source>
</evidence>
<dbReference type="GO" id="GO:0005829">
    <property type="term" value="C:cytosol"/>
    <property type="evidence" value="ECO:0007669"/>
    <property type="project" value="TreeGrafter"/>
</dbReference>
<evidence type="ECO:0000256" key="11">
    <source>
        <dbReference type="ARBA" id="ARBA00033056"/>
    </source>
</evidence>
<feature type="binding site" evidence="13">
    <location>
        <position position="259"/>
    </location>
    <ligand>
        <name>Mg(2+)</name>
        <dbReference type="ChEBI" id="CHEBI:18420"/>
        <label>1</label>
    </ligand>
</feature>
<protein>
    <recommendedName>
        <fullName evidence="4">ADP-ribose pyrophosphatase</fullName>
        <ecNumber evidence="3">3.6.1.13</ecNumber>
    </recommendedName>
    <alternativeName>
        <fullName evidence="9">ADP-ribose diphosphatase</fullName>
    </alternativeName>
    <alternativeName>
        <fullName evidence="11">ADP-ribose phosphohydrolase</fullName>
    </alternativeName>
    <alternativeName>
        <fullName evidence="10">Adenosine diphosphoribose pyrophosphatase</fullName>
    </alternativeName>
</protein>
<keyword evidence="7 13" id="KW-0460">Magnesium</keyword>
<dbReference type="STRING" id="1123237.Salmuc_03569"/>
<dbReference type="CDD" id="cd06661">
    <property type="entry name" value="GGCT_like"/>
    <property type="match status" value="1"/>
</dbReference>
<dbReference type="GO" id="GO:0047631">
    <property type="term" value="F:ADP-ribose diphosphatase activity"/>
    <property type="evidence" value="ECO:0007669"/>
    <property type="project" value="UniProtKB-EC"/>
</dbReference>
<evidence type="ECO:0000256" key="7">
    <source>
        <dbReference type="ARBA" id="ARBA00022842"/>
    </source>
</evidence>
<evidence type="ECO:0000256" key="4">
    <source>
        <dbReference type="ARBA" id="ARBA00013297"/>
    </source>
</evidence>
<proteinExistence type="inferred from homology"/>
<gene>
    <name evidence="16" type="ORF">Salmuc_03569</name>
</gene>
<dbReference type="EMBL" id="APVH01000039">
    <property type="protein sequence ID" value="EPX78459.1"/>
    <property type="molecule type" value="Genomic_DNA"/>
</dbReference>
<dbReference type="GO" id="GO:0006753">
    <property type="term" value="P:nucleoside phosphate metabolic process"/>
    <property type="evidence" value="ECO:0007669"/>
    <property type="project" value="TreeGrafter"/>
</dbReference>
<dbReference type="GO" id="GO:0019144">
    <property type="term" value="F:ADP-sugar diphosphatase activity"/>
    <property type="evidence" value="ECO:0007669"/>
    <property type="project" value="TreeGrafter"/>
</dbReference>
<dbReference type="InterPro" id="IPR020084">
    <property type="entry name" value="NUDIX_hydrolase_CS"/>
</dbReference>
<dbReference type="Proteomes" id="UP000015347">
    <property type="component" value="Unassembled WGS sequence"/>
</dbReference>
<keyword evidence="6 16" id="KW-0378">Hydrolase</keyword>
<evidence type="ECO:0000256" key="5">
    <source>
        <dbReference type="ARBA" id="ARBA00022723"/>
    </source>
</evidence>
<keyword evidence="5 13" id="KW-0479">Metal-binding</keyword>
<evidence type="ECO:0000313" key="17">
    <source>
        <dbReference type="Proteomes" id="UP000015347"/>
    </source>
</evidence>
<evidence type="ECO:0000256" key="12">
    <source>
        <dbReference type="ARBA" id="ARBA00049546"/>
    </source>
</evidence>
<comment type="similarity">
    <text evidence="2">Belongs to the Nudix hydrolase family. NudF subfamily.</text>
</comment>
<dbReference type="InterPro" id="IPR013024">
    <property type="entry name" value="GGCT-like"/>
</dbReference>
<dbReference type="InterPro" id="IPR015797">
    <property type="entry name" value="NUDIX_hydrolase-like_dom_sf"/>
</dbReference>
<feature type="binding site" evidence="13">
    <location>
        <position position="328"/>
    </location>
    <ligand>
        <name>Mg(2+)</name>
        <dbReference type="ChEBI" id="CHEBI:18420"/>
        <label>1</label>
    </ligand>
</feature>
<dbReference type="NCBIfam" id="TIGR00052">
    <property type="entry name" value="nudix-type nucleoside diphosphatase, YffH/AdpP family"/>
    <property type="match status" value="1"/>
</dbReference>
<dbReference type="RefSeq" id="WP_020039215.1">
    <property type="nucleotide sequence ID" value="NZ_KE557280.1"/>
</dbReference>
<feature type="short sequence motif" description="Nudix box" evidence="14">
    <location>
        <begin position="260"/>
        <end position="282"/>
    </location>
</feature>
<organism evidence="16 17">
    <name type="scientific">Salipiger mucosus DSM 16094</name>
    <dbReference type="NCBI Taxonomy" id="1123237"/>
    <lineage>
        <taxon>Bacteria</taxon>
        <taxon>Pseudomonadati</taxon>
        <taxon>Pseudomonadota</taxon>
        <taxon>Alphaproteobacteria</taxon>
        <taxon>Rhodobacterales</taxon>
        <taxon>Roseobacteraceae</taxon>
        <taxon>Salipiger</taxon>
    </lineage>
</organism>
<evidence type="ECO:0000313" key="16">
    <source>
        <dbReference type="EMBL" id="EPX78459.1"/>
    </source>
</evidence>
<comment type="caution">
    <text evidence="16">The sequence shown here is derived from an EMBL/GenBank/DDBJ whole genome shotgun (WGS) entry which is preliminary data.</text>
</comment>
<evidence type="ECO:0000256" key="10">
    <source>
        <dbReference type="ARBA" id="ARBA00030308"/>
    </source>
</evidence>
<comment type="catalytic activity">
    <reaction evidence="12">
        <text>ADP-D-ribose + H2O = D-ribose 5-phosphate + AMP + 2 H(+)</text>
        <dbReference type="Rhea" id="RHEA:10412"/>
        <dbReference type="ChEBI" id="CHEBI:15377"/>
        <dbReference type="ChEBI" id="CHEBI:15378"/>
        <dbReference type="ChEBI" id="CHEBI:57967"/>
        <dbReference type="ChEBI" id="CHEBI:78346"/>
        <dbReference type="ChEBI" id="CHEBI:456215"/>
        <dbReference type="EC" id="3.6.1.13"/>
    </reaction>
</comment>
<keyword evidence="17" id="KW-1185">Reference proteome</keyword>
<dbReference type="GO" id="GO:0046872">
    <property type="term" value="F:metal ion binding"/>
    <property type="evidence" value="ECO:0007669"/>
    <property type="project" value="UniProtKB-KW"/>
</dbReference>
<accession>S9RWS9</accession>
<dbReference type="HOGENOM" id="CLU_040290_0_0_5"/>
<evidence type="ECO:0000256" key="9">
    <source>
        <dbReference type="ARBA" id="ARBA00030162"/>
    </source>
</evidence>
<evidence type="ECO:0000256" key="2">
    <source>
        <dbReference type="ARBA" id="ARBA00007482"/>
    </source>
</evidence>
<dbReference type="InterPro" id="IPR000086">
    <property type="entry name" value="NUDIX_hydrolase_dom"/>
</dbReference>
<dbReference type="Gene3D" id="3.90.79.10">
    <property type="entry name" value="Nucleoside Triphosphate Pyrophosphohydrolase"/>
    <property type="match status" value="1"/>
</dbReference>
<feature type="binding site" evidence="13">
    <location>
        <position position="275"/>
    </location>
    <ligand>
        <name>Mg(2+)</name>
        <dbReference type="ChEBI" id="CHEBI:18420"/>
        <label>1</label>
    </ligand>
</feature>
<dbReference type="eggNOG" id="COG0494">
    <property type="taxonomic scope" value="Bacteria"/>
</dbReference>
<evidence type="ECO:0000256" key="13">
    <source>
        <dbReference type="PIRSR" id="PIRSR604385-2"/>
    </source>
</evidence>
<evidence type="ECO:0000259" key="15">
    <source>
        <dbReference type="PROSITE" id="PS51462"/>
    </source>
</evidence>
<dbReference type="OrthoDB" id="5292471at2"/>
<comment type="function">
    <text evidence="8">Acts on ADP-mannose and ADP-glucose as well as ADP-ribose. Prevents glycogen biosynthesis. The reaction catalyzed by this enzyme is a limiting step of the gluconeogenic process.</text>
</comment>
<evidence type="ECO:0000256" key="6">
    <source>
        <dbReference type="ARBA" id="ARBA00022801"/>
    </source>
</evidence>
<dbReference type="GO" id="GO:0019693">
    <property type="term" value="P:ribose phosphate metabolic process"/>
    <property type="evidence" value="ECO:0007669"/>
    <property type="project" value="TreeGrafter"/>
</dbReference>
<reference evidence="17" key="1">
    <citation type="journal article" date="2014" name="Stand. Genomic Sci.">
        <title>Genome sequence of the exopolysaccharide-producing Salipiger mucosus type strain (DSM 16094(T)), a moderately halophilic member of the Roseobacter clade.</title>
        <authorList>
            <person name="Riedel T."/>
            <person name="Spring S."/>
            <person name="Fiebig A."/>
            <person name="Petersen J."/>
            <person name="Kyrpides N.C."/>
            <person name="Goker M."/>
            <person name="Klenk H.P."/>
        </authorList>
    </citation>
    <scope>NUCLEOTIDE SEQUENCE [LARGE SCALE GENOMIC DNA]</scope>
    <source>
        <strain evidence="17">DSM 16094</strain>
    </source>
</reference>
<name>S9RWS9_9RHOB</name>
<feature type="domain" description="Nudix hydrolase" evidence="15">
    <location>
        <begin position="217"/>
        <end position="357"/>
    </location>
</feature>
<dbReference type="PANTHER" id="PTHR11839:SF5">
    <property type="entry name" value="ADP-RIBOSE PYROPHOSPHATASE"/>
    <property type="match status" value="1"/>
</dbReference>
<dbReference type="InterPro" id="IPR004385">
    <property type="entry name" value="NDP_pyrophosphatase"/>
</dbReference>
<feature type="binding site" evidence="13">
    <location>
        <position position="279"/>
    </location>
    <ligand>
        <name>Mg(2+)</name>
        <dbReference type="ChEBI" id="CHEBI:18420"/>
        <label>1</label>
    </ligand>
</feature>
<evidence type="ECO:0000256" key="8">
    <source>
        <dbReference type="ARBA" id="ARBA00025164"/>
    </source>
</evidence>
<evidence type="ECO:0000256" key="3">
    <source>
        <dbReference type="ARBA" id="ARBA00012453"/>
    </source>
</evidence>
<comment type="cofactor">
    <cofactor evidence="1 13">
        <name>Mg(2+)</name>
        <dbReference type="ChEBI" id="CHEBI:18420"/>
    </cofactor>
</comment>
<dbReference type="Gene3D" id="3.10.490.10">
    <property type="entry name" value="Gamma-glutamyl cyclotransferase-like"/>
    <property type="match status" value="1"/>
</dbReference>
<dbReference type="CDD" id="cd24155">
    <property type="entry name" value="NUDIX_ADPRase"/>
    <property type="match status" value="1"/>
</dbReference>
<dbReference type="PANTHER" id="PTHR11839">
    <property type="entry name" value="UDP/ADP-SUGAR PYROPHOSPHATASE"/>
    <property type="match status" value="1"/>
</dbReference>